<dbReference type="EMBL" id="JAWXYG010000012">
    <property type="protein sequence ID" value="KAK4256883.1"/>
    <property type="molecule type" value="Genomic_DNA"/>
</dbReference>
<comment type="caution">
    <text evidence="2">The sequence shown here is derived from an EMBL/GenBank/DDBJ whole genome shotgun (WGS) entry which is preliminary data.</text>
</comment>
<dbReference type="Proteomes" id="UP001293593">
    <property type="component" value="Unassembled WGS sequence"/>
</dbReference>
<evidence type="ECO:0000256" key="1">
    <source>
        <dbReference type="SAM" id="MobiDB-lite"/>
    </source>
</evidence>
<evidence type="ECO:0000313" key="3">
    <source>
        <dbReference type="Proteomes" id="UP001293593"/>
    </source>
</evidence>
<feature type="compositionally biased region" description="Polar residues" evidence="1">
    <location>
        <begin position="220"/>
        <end position="246"/>
    </location>
</feature>
<sequence>MGCGSSRMNSAEGLVPEKIRPLLFRRYEELKKRRQGPAAAMQRETTLSKKNLLKADEDINSNNSSDGAEAEYKPAVISPMKVEATNKVAPLPLESGSEHETSTDTENHKGNTEQQKLPEKEKDATGEEKNTKEAEETVAEKNEDEQLEEKSDDDEDGDDDDDFGFGDITLCPASPSFRIYCLPPQNNKDESKSQQEMVTSQKSSSVESEQSPASGHVKTPSVNSIHSVVSPQNSKILNECTETQSASKRRRNRKKKLQAVKNILVAKSLYTSCSCAGADRTRLAAAKSMK</sequence>
<gene>
    <name evidence="2" type="ORF">QN277_006548</name>
</gene>
<feature type="compositionally biased region" description="Acidic residues" evidence="1">
    <location>
        <begin position="142"/>
        <end position="164"/>
    </location>
</feature>
<accession>A0AAE1MBW8</accession>
<feature type="compositionally biased region" description="Low complexity" evidence="1">
    <location>
        <begin position="200"/>
        <end position="214"/>
    </location>
</feature>
<proteinExistence type="predicted"/>
<evidence type="ECO:0000313" key="2">
    <source>
        <dbReference type="EMBL" id="KAK4256883.1"/>
    </source>
</evidence>
<feature type="compositionally biased region" description="Basic residues" evidence="1">
    <location>
        <begin position="247"/>
        <end position="256"/>
    </location>
</feature>
<name>A0AAE1MBW8_9FABA</name>
<organism evidence="2 3">
    <name type="scientific">Acacia crassicarpa</name>
    <name type="common">northern wattle</name>
    <dbReference type="NCBI Taxonomy" id="499986"/>
    <lineage>
        <taxon>Eukaryota</taxon>
        <taxon>Viridiplantae</taxon>
        <taxon>Streptophyta</taxon>
        <taxon>Embryophyta</taxon>
        <taxon>Tracheophyta</taxon>
        <taxon>Spermatophyta</taxon>
        <taxon>Magnoliopsida</taxon>
        <taxon>eudicotyledons</taxon>
        <taxon>Gunneridae</taxon>
        <taxon>Pentapetalae</taxon>
        <taxon>rosids</taxon>
        <taxon>fabids</taxon>
        <taxon>Fabales</taxon>
        <taxon>Fabaceae</taxon>
        <taxon>Caesalpinioideae</taxon>
        <taxon>mimosoid clade</taxon>
        <taxon>Acacieae</taxon>
        <taxon>Acacia</taxon>
    </lineage>
</organism>
<reference evidence="2" key="1">
    <citation type="submission" date="2023-10" db="EMBL/GenBank/DDBJ databases">
        <title>Chromosome-level genome of the transformable northern wattle, Acacia crassicarpa.</title>
        <authorList>
            <person name="Massaro I."/>
            <person name="Sinha N.R."/>
            <person name="Poethig S."/>
            <person name="Leichty A.R."/>
        </authorList>
    </citation>
    <scope>NUCLEOTIDE SEQUENCE</scope>
    <source>
        <strain evidence="2">Acra3RX</strain>
        <tissue evidence="2">Leaf</tissue>
    </source>
</reference>
<dbReference type="AlphaFoldDB" id="A0AAE1MBW8"/>
<feature type="compositionally biased region" description="Basic and acidic residues" evidence="1">
    <location>
        <begin position="96"/>
        <end position="141"/>
    </location>
</feature>
<protein>
    <submittedName>
        <fullName evidence="2">Uncharacterized protein</fullName>
    </submittedName>
</protein>
<feature type="region of interest" description="Disordered" evidence="1">
    <location>
        <begin position="1"/>
        <end position="20"/>
    </location>
</feature>
<keyword evidence="3" id="KW-1185">Reference proteome</keyword>
<feature type="region of interest" description="Disordered" evidence="1">
    <location>
        <begin position="31"/>
        <end position="256"/>
    </location>
</feature>